<dbReference type="InterPro" id="IPR001789">
    <property type="entry name" value="Sig_transdc_resp-reg_receiver"/>
</dbReference>
<reference evidence="5" key="3">
    <citation type="submission" date="2016-02" db="EMBL/GenBank/DDBJ databases">
        <title>Draft genome of pathogenic Streptomyces sp. in Japan.</title>
        <authorList>
            <person name="Tomihama T."/>
            <person name="Ikenaga M."/>
            <person name="Sakai M."/>
            <person name="Okubo T."/>
            <person name="Ikeda S."/>
        </authorList>
    </citation>
    <scope>NUCLEOTIDE SEQUENCE [LARGE SCALE GENOMIC DNA]</scope>
    <source>
        <strain evidence="5">S58</strain>
    </source>
</reference>
<dbReference type="GO" id="GO:0016791">
    <property type="term" value="F:phosphatase activity"/>
    <property type="evidence" value="ECO:0007669"/>
    <property type="project" value="TreeGrafter"/>
</dbReference>
<protein>
    <submittedName>
        <fullName evidence="4">Alkaline phosphatase synthesis transcriptional</fullName>
    </submittedName>
</protein>
<evidence type="ECO:0000259" key="3">
    <source>
        <dbReference type="PROSITE" id="PS50110"/>
    </source>
</evidence>
<dbReference type="PROSITE" id="PS50110">
    <property type="entry name" value="RESPONSE_REGULATORY"/>
    <property type="match status" value="1"/>
</dbReference>
<evidence type="ECO:0000256" key="2">
    <source>
        <dbReference type="PROSITE-ProRule" id="PRU00169"/>
    </source>
</evidence>
<dbReference type="GO" id="GO:0000160">
    <property type="term" value="P:phosphorelay signal transduction system"/>
    <property type="evidence" value="ECO:0007669"/>
    <property type="project" value="InterPro"/>
</dbReference>
<proteinExistence type="predicted"/>
<accession>A0A100JY72</accession>
<dbReference type="Gene3D" id="3.60.40.10">
    <property type="entry name" value="PPM-type phosphatase domain"/>
    <property type="match status" value="1"/>
</dbReference>
<reference evidence="5" key="1">
    <citation type="submission" date="2015-11" db="EMBL/GenBank/DDBJ databases">
        <authorList>
            <consortium name="Cross-ministerial Strategic Innovation Promotion Program (SIP) consortium"/>
            <person name="Tomihama T."/>
            <person name="Ikenaga M."/>
            <person name="Sakai M."/>
            <person name="Okubo T."/>
            <person name="Ikeda S."/>
        </authorList>
    </citation>
    <scope>NUCLEOTIDE SEQUENCE [LARGE SCALE GENOMIC DNA]</scope>
    <source>
        <strain evidence="5">S58</strain>
    </source>
</reference>
<dbReference type="InterPro" id="IPR052016">
    <property type="entry name" value="Bact_Sigma-Reg"/>
</dbReference>
<dbReference type="InterPro" id="IPR036457">
    <property type="entry name" value="PPM-type-like_dom_sf"/>
</dbReference>
<dbReference type="PANTHER" id="PTHR43156:SF2">
    <property type="entry name" value="STAGE II SPORULATION PROTEIN E"/>
    <property type="match status" value="1"/>
</dbReference>
<feature type="modified residue" description="4-aspartylphosphate" evidence="2">
    <location>
        <position position="65"/>
    </location>
</feature>
<dbReference type="Proteomes" id="UP000067448">
    <property type="component" value="Unassembled WGS sequence"/>
</dbReference>
<dbReference type="Pfam" id="PF07228">
    <property type="entry name" value="SpoIIE"/>
    <property type="match status" value="1"/>
</dbReference>
<dbReference type="Gene3D" id="3.40.50.2300">
    <property type="match status" value="1"/>
</dbReference>
<dbReference type="InterPro" id="IPR001932">
    <property type="entry name" value="PPM-type_phosphatase-like_dom"/>
</dbReference>
<feature type="domain" description="Response regulatory" evidence="3">
    <location>
        <begin position="11"/>
        <end position="133"/>
    </location>
</feature>
<keyword evidence="1" id="KW-0378">Hydrolase</keyword>
<dbReference type="EMBL" id="BCMM01000067">
    <property type="protein sequence ID" value="GAQ67847.1"/>
    <property type="molecule type" value="Genomic_DNA"/>
</dbReference>
<keyword evidence="2" id="KW-0597">Phosphoprotein</keyword>
<evidence type="ECO:0000313" key="5">
    <source>
        <dbReference type="Proteomes" id="UP000067448"/>
    </source>
</evidence>
<name>A0A100JY72_STRSC</name>
<dbReference type="SUPFAM" id="SSF52172">
    <property type="entry name" value="CheY-like"/>
    <property type="match status" value="1"/>
</dbReference>
<gene>
    <name evidence="4" type="primary">phoP_2</name>
    <name evidence="4" type="ORF">SsS58_08305</name>
</gene>
<dbReference type="InterPro" id="IPR011006">
    <property type="entry name" value="CheY-like_superfamily"/>
</dbReference>
<sequence>MRAMGDTADTTVLVVDDAAAGRYAMGAVLRRAGHGVVPVASAGEALAELDLRLRTGTLPDLALVDVGLPDMSGFELCRRLKARPLTAALPVVHFSAASVAPVDRCRGLDAGGEAYLTVPAEPEEIQAVVRAAVRGARTRNDAEALARRLTLLSETVVDVQAARTLEELAAAAAEGAARLTRSPAAVFVLGEDGHLCTGTSRARARTTLPDAGAHEAVARLIRRLTDSDPGPHDTVVPAPLWPPGFFRPGVTEDARLVLARTESGTPVCVATPARGGPGAASGATGLVARLAQATALAAQPLLMYQVERHVALTLQHSFLPKRVPEFPGLDVVVRYVPASSRTEIGGDFYAALSTPGGVLTAVGDVVGHSLDAATVMVEIRHALRAYCVEESDPAALAHRLDRMLQHYHPDLTATVCLALIEPDSGRVRIANAGHIPPLIVRDHGEAAYVRAAGPLLGLGLDRPPPTLASLGPTDRLLMVTDGLVETRGIDLALSLEQLRAAAADAPVGTAALCDTLLHCFGRDREDDIAMLASRLRLG</sequence>
<organism evidence="4 5">
    <name type="scientific">Streptomyces scabiei</name>
    <dbReference type="NCBI Taxonomy" id="1930"/>
    <lineage>
        <taxon>Bacteria</taxon>
        <taxon>Bacillati</taxon>
        <taxon>Actinomycetota</taxon>
        <taxon>Actinomycetes</taxon>
        <taxon>Kitasatosporales</taxon>
        <taxon>Streptomycetaceae</taxon>
        <taxon>Streptomyces</taxon>
    </lineage>
</organism>
<evidence type="ECO:0000256" key="1">
    <source>
        <dbReference type="ARBA" id="ARBA00022801"/>
    </source>
</evidence>
<dbReference type="SUPFAM" id="SSF81606">
    <property type="entry name" value="PP2C-like"/>
    <property type="match status" value="1"/>
</dbReference>
<dbReference type="AlphaFoldDB" id="A0A100JY72"/>
<dbReference type="Pfam" id="PF00072">
    <property type="entry name" value="Response_reg"/>
    <property type="match status" value="1"/>
</dbReference>
<comment type="caution">
    <text evidence="4">The sequence shown here is derived from an EMBL/GenBank/DDBJ whole genome shotgun (WGS) entry which is preliminary data.</text>
</comment>
<dbReference type="PANTHER" id="PTHR43156">
    <property type="entry name" value="STAGE II SPORULATION PROTEIN E-RELATED"/>
    <property type="match status" value="1"/>
</dbReference>
<reference evidence="4 5" key="2">
    <citation type="journal article" date="2016" name="Genome Announc.">
        <title>Draft Genome Sequences of Streptomyces scabiei S58, Streptomyces turgidiscabies T45, and Streptomyces acidiscabies a10, the Pathogens of Potato Common Scab, Isolated in Japan.</title>
        <authorList>
            <person name="Tomihama T."/>
            <person name="Nishi Y."/>
            <person name="Sakai M."/>
            <person name="Ikenaga M."/>
            <person name="Okubo T."/>
            <person name="Ikeda S."/>
        </authorList>
    </citation>
    <scope>NUCLEOTIDE SEQUENCE [LARGE SCALE GENOMIC DNA]</scope>
    <source>
        <strain evidence="4 5">S58</strain>
    </source>
</reference>
<dbReference type="SMART" id="SM00331">
    <property type="entry name" value="PP2C_SIG"/>
    <property type="match status" value="1"/>
</dbReference>
<evidence type="ECO:0000313" key="4">
    <source>
        <dbReference type="EMBL" id="GAQ67847.1"/>
    </source>
</evidence>
<dbReference type="SMART" id="SM00448">
    <property type="entry name" value="REC"/>
    <property type="match status" value="1"/>
</dbReference>